<protein>
    <submittedName>
        <fullName evidence="8">RiPP maturation radical SAM protein 1</fullName>
    </submittedName>
</protein>
<dbReference type="InterPro" id="IPR007197">
    <property type="entry name" value="rSAM"/>
</dbReference>
<evidence type="ECO:0000256" key="3">
    <source>
        <dbReference type="ARBA" id="ARBA00022723"/>
    </source>
</evidence>
<evidence type="ECO:0000256" key="5">
    <source>
        <dbReference type="ARBA" id="ARBA00023014"/>
    </source>
</evidence>
<keyword evidence="4" id="KW-0408">Iron</keyword>
<feature type="region of interest" description="Disordered" evidence="6">
    <location>
        <begin position="1"/>
        <end position="53"/>
    </location>
</feature>
<evidence type="ECO:0000256" key="4">
    <source>
        <dbReference type="ARBA" id="ARBA00023004"/>
    </source>
</evidence>
<comment type="caution">
    <text evidence="8">The sequence shown here is derived from an EMBL/GenBank/DDBJ whole genome shotgun (WGS) entry which is preliminary data.</text>
</comment>
<evidence type="ECO:0000313" key="9">
    <source>
        <dbReference type="Proteomes" id="UP000283587"/>
    </source>
</evidence>
<dbReference type="PANTHER" id="PTHR43409">
    <property type="entry name" value="ANAEROBIC MAGNESIUM-PROTOPORPHYRIN IX MONOMETHYL ESTER CYCLASE-RELATED"/>
    <property type="match status" value="1"/>
</dbReference>
<keyword evidence="2" id="KW-0949">S-adenosyl-L-methionine</keyword>
<dbReference type="GO" id="GO:0005829">
    <property type="term" value="C:cytosol"/>
    <property type="evidence" value="ECO:0007669"/>
    <property type="project" value="TreeGrafter"/>
</dbReference>
<keyword evidence="9" id="KW-1185">Reference proteome</keyword>
<feature type="compositionally biased region" description="Low complexity" evidence="6">
    <location>
        <begin position="1"/>
        <end position="29"/>
    </location>
</feature>
<dbReference type="Pfam" id="PF04055">
    <property type="entry name" value="Radical_SAM"/>
    <property type="match status" value="1"/>
</dbReference>
<dbReference type="OrthoDB" id="9801424at2"/>
<accession>A0A419A802</accession>
<dbReference type="GO" id="GO:0046872">
    <property type="term" value="F:metal ion binding"/>
    <property type="evidence" value="ECO:0007669"/>
    <property type="project" value="UniProtKB-KW"/>
</dbReference>
<dbReference type="Gene3D" id="3.80.30.20">
    <property type="entry name" value="tm_1862 like domain"/>
    <property type="match status" value="1"/>
</dbReference>
<organism evidence="8 9">
    <name type="scientific">Paracoccus siganidrum</name>
    <dbReference type="NCBI Taxonomy" id="1276757"/>
    <lineage>
        <taxon>Bacteria</taxon>
        <taxon>Pseudomonadati</taxon>
        <taxon>Pseudomonadota</taxon>
        <taxon>Alphaproteobacteria</taxon>
        <taxon>Rhodobacterales</taxon>
        <taxon>Paracoccaceae</taxon>
        <taxon>Paracoccus</taxon>
    </lineage>
</organism>
<dbReference type="NCBIfam" id="TIGR03975">
    <property type="entry name" value="rSAM_ocin_1"/>
    <property type="match status" value="1"/>
</dbReference>
<dbReference type="InterPro" id="IPR023404">
    <property type="entry name" value="rSAM_horseshoe"/>
</dbReference>
<dbReference type="PANTHER" id="PTHR43409:SF7">
    <property type="entry name" value="BLL1977 PROTEIN"/>
    <property type="match status" value="1"/>
</dbReference>
<evidence type="ECO:0000259" key="7">
    <source>
        <dbReference type="PROSITE" id="PS51332"/>
    </source>
</evidence>
<dbReference type="InterPro" id="IPR006158">
    <property type="entry name" value="Cobalamin-bd"/>
</dbReference>
<dbReference type="InterPro" id="IPR006638">
    <property type="entry name" value="Elp3/MiaA/NifB-like_rSAM"/>
</dbReference>
<dbReference type="AlphaFoldDB" id="A0A419A802"/>
<evidence type="ECO:0000256" key="6">
    <source>
        <dbReference type="SAM" id="MobiDB-lite"/>
    </source>
</evidence>
<keyword evidence="3" id="KW-0479">Metal-binding</keyword>
<dbReference type="InterPro" id="IPR051198">
    <property type="entry name" value="BchE-like"/>
</dbReference>
<feature type="compositionally biased region" description="Low complexity" evidence="6">
    <location>
        <begin position="36"/>
        <end position="53"/>
    </location>
</feature>
<evidence type="ECO:0000256" key="1">
    <source>
        <dbReference type="ARBA" id="ARBA00001966"/>
    </source>
</evidence>
<keyword evidence="5" id="KW-0411">Iron-sulfur</keyword>
<dbReference type="Gene3D" id="3.40.50.280">
    <property type="entry name" value="Cobalamin-binding domain"/>
    <property type="match status" value="1"/>
</dbReference>
<comment type="cofactor">
    <cofactor evidence="1">
        <name>[4Fe-4S] cluster</name>
        <dbReference type="ChEBI" id="CHEBI:49883"/>
    </cofactor>
</comment>
<dbReference type="SUPFAM" id="SSF102114">
    <property type="entry name" value="Radical SAM enzymes"/>
    <property type="match status" value="1"/>
</dbReference>
<evidence type="ECO:0000313" key="8">
    <source>
        <dbReference type="EMBL" id="RJL16509.1"/>
    </source>
</evidence>
<reference evidence="9" key="1">
    <citation type="submission" date="2018-09" db="EMBL/GenBank/DDBJ databases">
        <title>Paracoccus onubensis nov. sp. a moderate halophilic bacterium isolated from Gruta de las Maravillas (Aracena, Spain).</title>
        <authorList>
            <person name="Jurado V."/>
            <person name="Gutierrez-Patricio S."/>
            <person name="Gonzalez-Pimentel J.L."/>
            <person name="Miller A.Z."/>
            <person name="Laiz L."/>
            <person name="Saiz-Jimenez C."/>
        </authorList>
    </citation>
    <scope>NUCLEOTIDE SEQUENCE [LARGE SCALE GENOMIC DNA]</scope>
    <source>
        <strain evidence="9">DSM 26381</strain>
    </source>
</reference>
<feature type="domain" description="B12-binding" evidence="7">
    <location>
        <begin position="164"/>
        <end position="304"/>
    </location>
</feature>
<name>A0A419A802_9RHOB</name>
<dbReference type="EMBL" id="QZEW01000033">
    <property type="protein sequence ID" value="RJL16509.1"/>
    <property type="molecule type" value="Genomic_DNA"/>
</dbReference>
<sequence length="718" mass="77465">MPASSASASVPAPWCSNASSTLASSVSASGPARSCSNASGPAPSSSNASAPASTNAAAAARRAAAGSAAAGSATWAADNRRGGRAPPRPLVASAEAGRMHVVFPVVPFADIGRPAMGVGLLIAEARAAGHSAEAVYLNIDLAGLVGMVPYQRIATSFPPNLLIGEWIFAGELFGDGTASPQDFIADILMPFLGEDADLYASMMRIRQLLPAYLDRCIAEIMARRPDVVGFSTVFHQTCACLALAQRLKALPDPPVVVFGGANCEGEMGWQMIRSFPWIDYLCSGEADISFPRLLDRLAARGNDPVPGVLEQGAAEKAPLRSVGVTAMDALPYPDFDDYFARLASSPLAGQFDGHLVFETSRGCWWGAKHHCTFCGLNGDTMAFRSKTPDRAFAEITWLAERHKAARIGCVDNILDMKYVTTLFPRLAQAGYHLDLFYEVKSNLRLDQLRLMRAGGVTQIQPGIESFSDPVLKLMQKGCTGFQNIQLMRWCSELGIEVSWNVLAGFPGEEPQEYAAMARLMPRLTHLDPPCSCGILRLDRFSPFHSRAEELGIRRMRPARAYFYVYPLGRRELQRLAYFFDFDHADGRDPDSYIRPVQAEVLRWQAARMAAAGPPALDAEFDAGGVTIRDSRAVATRPLHRLEGLAARLYALCDSTATLAGLASSADAAPSRIEAALDQLDRDRLIARQGDRVLALAVFRIRPPTPQEQSHGLPQAAVA</sequence>
<dbReference type="GO" id="GO:0003824">
    <property type="term" value="F:catalytic activity"/>
    <property type="evidence" value="ECO:0007669"/>
    <property type="project" value="InterPro"/>
</dbReference>
<dbReference type="InterPro" id="IPR058240">
    <property type="entry name" value="rSAM_sf"/>
</dbReference>
<dbReference type="SFLD" id="SFLDG01082">
    <property type="entry name" value="B12-binding_domain_containing"/>
    <property type="match status" value="1"/>
</dbReference>
<dbReference type="Proteomes" id="UP000283587">
    <property type="component" value="Unassembled WGS sequence"/>
</dbReference>
<dbReference type="GO" id="GO:0051536">
    <property type="term" value="F:iron-sulfur cluster binding"/>
    <property type="evidence" value="ECO:0007669"/>
    <property type="project" value="UniProtKB-KW"/>
</dbReference>
<evidence type="ECO:0000256" key="2">
    <source>
        <dbReference type="ARBA" id="ARBA00022691"/>
    </source>
</evidence>
<dbReference type="SMART" id="SM00729">
    <property type="entry name" value="Elp3"/>
    <property type="match status" value="1"/>
</dbReference>
<dbReference type="SFLD" id="SFLDF00324">
    <property type="entry name" value="bacteriocin_maturation"/>
    <property type="match status" value="1"/>
</dbReference>
<dbReference type="GO" id="GO:0031419">
    <property type="term" value="F:cobalamin binding"/>
    <property type="evidence" value="ECO:0007669"/>
    <property type="project" value="InterPro"/>
</dbReference>
<gene>
    <name evidence="8" type="ORF">D3P05_09545</name>
</gene>
<dbReference type="InterPro" id="IPR023984">
    <property type="entry name" value="rSAM_ocin_1"/>
</dbReference>
<dbReference type="PROSITE" id="PS51332">
    <property type="entry name" value="B12_BINDING"/>
    <property type="match status" value="1"/>
</dbReference>
<dbReference type="SFLD" id="SFLDS00029">
    <property type="entry name" value="Radical_SAM"/>
    <property type="match status" value="1"/>
</dbReference>
<proteinExistence type="predicted"/>